<dbReference type="PROSITE" id="PS50263">
    <property type="entry name" value="CN_HYDROLASE"/>
    <property type="match status" value="1"/>
</dbReference>
<feature type="transmembrane region" description="Helical" evidence="9">
    <location>
        <begin position="90"/>
        <end position="113"/>
    </location>
</feature>
<dbReference type="Pfam" id="PF00795">
    <property type="entry name" value="CN_hydrolase"/>
    <property type="match status" value="1"/>
</dbReference>
<feature type="domain" description="CN hydrolase" evidence="10">
    <location>
        <begin position="315"/>
        <end position="536"/>
    </location>
</feature>
<feature type="transmembrane region" description="Helical" evidence="9">
    <location>
        <begin position="180"/>
        <end position="202"/>
    </location>
</feature>
<dbReference type="GO" id="GO:0016410">
    <property type="term" value="F:N-acyltransferase activity"/>
    <property type="evidence" value="ECO:0007669"/>
    <property type="project" value="InterPro"/>
</dbReference>
<reference evidence="12" key="1">
    <citation type="submission" date="2014-09" db="EMBL/GenBank/DDBJ databases">
        <title>Whole genome shotgun sequence of Streptomyces sp. NBRC 110027.</title>
        <authorList>
            <person name="Komaki H."/>
            <person name="Ichikawa N."/>
            <person name="Katano-Makiyama Y."/>
            <person name="Hosoyama A."/>
            <person name="Hashimoto M."/>
            <person name="Uohara A."/>
            <person name="Kitahashi Y."/>
            <person name="Ohji S."/>
            <person name="Kimura A."/>
            <person name="Yamazoe A."/>
            <person name="Igarashi Y."/>
            <person name="Fujita N."/>
        </authorList>
    </citation>
    <scope>NUCLEOTIDE SEQUENCE [LARGE SCALE GENOMIC DNA]</scope>
    <source>
        <strain evidence="12">NBRC 110027</strain>
    </source>
</reference>
<dbReference type="Proteomes" id="UP000048965">
    <property type="component" value="Unassembled WGS sequence"/>
</dbReference>
<keyword evidence="5 9" id="KW-1133">Transmembrane helix</keyword>
<feature type="compositionally biased region" description="Basic and acidic residues" evidence="8">
    <location>
        <begin position="38"/>
        <end position="52"/>
    </location>
</feature>
<evidence type="ECO:0000256" key="6">
    <source>
        <dbReference type="ARBA" id="ARBA00023136"/>
    </source>
</evidence>
<keyword evidence="7 11" id="KW-0012">Acyltransferase</keyword>
<evidence type="ECO:0000313" key="11">
    <source>
        <dbReference type="EMBL" id="GAO07054.1"/>
    </source>
</evidence>
<feature type="compositionally biased region" description="Basic and acidic residues" evidence="8">
    <location>
        <begin position="63"/>
        <end position="73"/>
    </location>
</feature>
<feature type="transmembrane region" description="Helical" evidence="9">
    <location>
        <begin position="148"/>
        <end position="168"/>
    </location>
</feature>
<accession>A0A0P4R322</accession>
<protein>
    <submittedName>
        <fullName evidence="11">Apolipoprotein N-acyltransferase</fullName>
    </submittedName>
</protein>
<reference evidence="11 12" key="2">
    <citation type="journal article" date="2015" name="Stand. Genomic Sci.">
        <title>Draft genome sequence of marine-derived Streptomyces sp. TP-A0598, a producer of anti-MRSA antibiotic lydicamycins.</title>
        <authorList>
            <person name="Komaki H."/>
            <person name="Ichikawa N."/>
            <person name="Hosoyama A."/>
            <person name="Fujita N."/>
            <person name="Igarashi Y."/>
        </authorList>
    </citation>
    <scope>NUCLEOTIDE SEQUENCE [LARGE SCALE GENOMIC DNA]</scope>
    <source>
        <strain evidence="11 12">NBRC 110027</strain>
    </source>
</reference>
<comment type="subcellular location">
    <subcellularLocation>
        <location evidence="1">Cell membrane</location>
        <topology evidence="1">Multi-pass membrane protein</topology>
    </subcellularLocation>
</comment>
<evidence type="ECO:0000256" key="1">
    <source>
        <dbReference type="ARBA" id="ARBA00004651"/>
    </source>
</evidence>
<feature type="transmembrane region" description="Helical" evidence="9">
    <location>
        <begin position="258"/>
        <end position="279"/>
    </location>
</feature>
<evidence type="ECO:0000256" key="3">
    <source>
        <dbReference type="ARBA" id="ARBA00022679"/>
    </source>
</evidence>
<comment type="caution">
    <text evidence="11">The sequence shown here is derived from an EMBL/GenBank/DDBJ whole genome shotgun (WGS) entry which is preliminary data.</text>
</comment>
<organism evidence="11 12">
    <name type="scientific">Streptomyces lydicamycinicus</name>
    <dbReference type="NCBI Taxonomy" id="1546107"/>
    <lineage>
        <taxon>Bacteria</taxon>
        <taxon>Bacillati</taxon>
        <taxon>Actinomycetota</taxon>
        <taxon>Actinomycetes</taxon>
        <taxon>Kitasatosporales</taxon>
        <taxon>Streptomycetaceae</taxon>
        <taxon>Streptomyces</taxon>
    </lineage>
</organism>
<keyword evidence="2" id="KW-1003">Cell membrane</keyword>
<name>A0A0P4R322_9ACTN</name>
<dbReference type="InterPro" id="IPR004563">
    <property type="entry name" value="Apolipo_AcylTrfase"/>
</dbReference>
<dbReference type="PANTHER" id="PTHR38686:SF1">
    <property type="entry name" value="APOLIPOPROTEIN N-ACYLTRANSFERASE"/>
    <property type="match status" value="1"/>
</dbReference>
<proteinExistence type="predicted"/>
<evidence type="ECO:0000313" key="12">
    <source>
        <dbReference type="Proteomes" id="UP000048965"/>
    </source>
</evidence>
<evidence type="ECO:0000259" key="10">
    <source>
        <dbReference type="PROSITE" id="PS50263"/>
    </source>
</evidence>
<evidence type="ECO:0000256" key="5">
    <source>
        <dbReference type="ARBA" id="ARBA00022989"/>
    </source>
</evidence>
<dbReference type="GO" id="GO:0005886">
    <property type="term" value="C:plasma membrane"/>
    <property type="evidence" value="ECO:0007669"/>
    <property type="project" value="UniProtKB-SubCell"/>
</dbReference>
<keyword evidence="6 9" id="KW-0472">Membrane</keyword>
<dbReference type="InterPro" id="IPR003010">
    <property type="entry name" value="C-N_Hydrolase"/>
</dbReference>
<dbReference type="PANTHER" id="PTHR38686">
    <property type="entry name" value="APOLIPOPROTEIN N-ACYLTRANSFERASE"/>
    <property type="match status" value="1"/>
</dbReference>
<sequence length="584" mass="62644">MVRRSRALDESRGSFLPNDSGDEGAAAPSVPVRGKRGVRGEESGVLGIRERGGAGAGKSAGKAPEKGRESRERTARARAAGRWLWGTGTALLVLAVHSNWHLAAAAWLFPVFLLRYARLRPARHGLLRVGYALGLAQLAWLISTGMVFVPSVLAVFAVLAVVQTLPFVADRLVAARSGSVSSTLVFPAVLVCGEYLFTRLAGFGDYGALGFTQHGFLPLVQLASVAGVYGVSFLVAWTASVAHWAWRRGFRWREIRRGVVVWAGVLALVLGAGGVRLVAFAPTTKTVRVAGISAGRAAERATERALHTAGEELWRPRNLVRADPRRVRAALAPVTDDLVAATDREARAGARIVVWPETQARVLADDRQLLLGRVAEIARKRQVYVNTAFALHTPRPPYVRNVAALVTPEGKVAWTYDKTHPTPMEPMTPGKGAVPVTGSPYGRLATVICYDADFPGLMRRAADQGTALMMVPANDWAGFESLHAQRAVFRSVEYGYAMVRQSVHGVATAVDHQGRIRGLADYFTADRQTLVAEVPVQPRTDTLYSRTGDLFALLCTGGTLLVVALGVRGRRARAGAPGAGGGRP</sequence>
<dbReference type="Pfam" id="PF20154">
    <property type="entry name" value="LNT_N"/>
    <property type="match status" value="1"/>
</dbReference>
<keyword evidence="11" id="KW-0449">Lipoprotein</keyword>
<keyword evidence="4 9" id="KW-0812">Transmembrane</keyword>
<evidence type="ECO:0000256" key="9">
    <source>
        <dbReference type="SAM" id="Phobius"/>
    </source>
</evidence>
<evidence type="ECO:0000256" key="4">
    <source>
        <dbReference type="ARBA" id="ARBA00022692"/>
    </source>
</evidence>
<dbReference type="GO" id="GO:0042158">
    <property type="term" value="P:lipoprotein biosynthetic process"/>
    <property type="evidence" value="ECO:0007669"/>
    <property type="project" value="InterPro"/>
</dbReference>
<dbReference type="SUPFAM" id="SSF56317">
    <property type="entry name" value="Carbon-nitrogen hydrolase"/>
    <property type="match status" value="1"/>
</dbReference>
<dbReference type="Gene3D" id="3.60.110.10">
    <property type="entry name" value="Carbon-nitrogen hydrolase"/>
    <property type="match status" value="1"/>
</dbReference>
<evidence type="ECO:0000256" key="7">
    <source>
        <dbReference type="ARBA" id="ARBA00023315"/>
    </source>
</evidence>
<gene>
    <name evidence="11" type="primary">lnt</name>
    <name evidence="11" type="ORF">TPA0598_02_02920</name>
</gene>
<keyword evidence="3 11" id="KW-0808">Transferase</keyword>
<feature type="region of interest" description="Disordered" evidence="8">
    <location>
        <begin position="1"/>
        <end position="73"/>
    </location>
</feature>
<evidence type="ECO:0000256" key="8">
    <source>
        <dbReference type="SAM" id="MobiDB-lite"/>
    </source>
</evidence>
<dbReference type="AlphaFoldDB" id="A0A0P4R322"/>
<dbReference type="InterPro" id="IPR036526">
    <property type="entry name" value="C-N_Hydrolase_sf"/>
</dbReference>
<dbReference type="EMBL" id="BBNO01000002">
    <property type="protein sequence ID" value="GAO07054.1"/>
    <property type="molecule type" value="Genomic_DNA"/>
</dbReference>
<keyword evidence="12" id="KW-1185">Reference proteome</keyword>
<evidence type="ECO:0000256" key="2">
    <source>
        <dbReference type="ARBA" id="ARBA00022475"/>
    </source>
</evidence>
<feature type="compositionally biased region" description="Basic and acidic residues" evidence="8">
    <location>
        <begin position="1"/>
        <end position="12"/>
    </location>
</feature>
<dbReference type="InterPro" id="IPR045378">
    <property type="entry name" value="LNT_N"/>
</dbReference>
<feature type="transmembrane region" description="Helical" evidence="9">
    <location>
        <begin position="222"/>
        <end position="246"/>
    </location>
</feature>